<comment type="caution">
    <text evidence="1">The sequence shown here is derived from an EMBL/GenBank/DDBJ whole genome shotgun (WGS) entry which is preliminary data.</text>
</comment>
<sequence>MVGVAQSMDPGVHRIGEQRYRSCDVRMTKNEHEFFETTAARWFARVHRQYEPALQRRRHRRRKTLRDNAV</sequence>
<organism evidence="1 2">
    <name type="scientific">Candidatus Muproteobacteria bacterium RBG_16_60_9</name>
    <dbReference type="NCBI Taxonomy" id="1817755"/>
    <lineage>
        <taxon>Bacteria</taxon>
        <taxon>Pseudomonadati</taxon>
        <taxon>Pseudomonadota</taxon>
        <taxon>Candidatus Muproteobacteria</taxon>
    </lineage>
</organism>
<evidence type="ECO:0000313" key="2">
    <source>
        <dbReference type="Proteomes" id="UP000179076"/>
    </source>
</evidence>
<dbReference type="AlphaFoldDB" id="A0A1F6UXX2"/>
<gene>
    <name evidence="1" type="ORF">A2W18_14640</name>
</gene>
<reference evidence="1 2" key="1">
    <citation type="journal article" date="2016" name="Nat. Commun.">
        <title>Thousands of microbial genomes shed light on interconnected biogeochemical processes in an aquifer system.</title>
        <authorList>
            <person name="Anantharaman K."/>
            <person name="Brown C.T."/>
            <person name="Hug L.A."/>
            <person name="Sharon I."/>
            <person name="Castelle C.J."/>
            <person name="Probst A.J."/>
            <person name="Thomas B.C."/>
            <person name="Singh A."/>
            <person name="Wilkins M.J."/>
            <person name="Karaoz U."/>
            <person name="Brodie E.L."/>
            <person name="Williams K.H."/>
            <person name="Hubbard S.S."/>
            <person name="Banfield J.F."/>
        </authorList>
    </citation>
    <scope>NUCLEOTIDE SEQUENCE [LARGE SCALE GENOMIC DNA]</scope>
</reference>
<evidence type="ECO:0000313" key="1">
    <source>
        <dbReference type="EMBL" id="OGI62179.1"/>
    </source>
</evidence>
<proteinExistence type="predicted"/>
<accession>A0A1F6UXX2</accession>
<dbReference type="EMBL" id="MFSP01000182">
    <property type="protein sequence ID" value="OGI62179.1"/>
    <property type="molecule type" value="Genomic_DNA"/>
</dbReference>
<dbReference type="Proteomes" id="UP000179076">
    <property type="component" value="Unassembled WGS sequence"/>
</dbReference>
<protein>
    <submittedName>
        <fullName evidence="1">Uncharacterized protein</fullName>
    </submittedName>
</protein>
<name>A0A1F6UXX2_9PROT</name>